<evidence type="ECO:0000256" key="2">
    <source>
        <dbReference type="ARBA" id="ARBA00023125"/>
    </source>
</evidence>
<evidence type="ECO:0000259" key="4">
    <source>
        <dbReference type="PROSITE" id="PS01124"/>
    </source>
</evidence>
<dbReference type="Pfam" id="PF12833">
    <property type="entry name" value="HTH_18"/>
    <property type="match status" value="1"/>
</dbReference>
<comment type="caution">
    <text evidence="5">The sequence shown here is derived from an EMBL/GenBank/DDBJ whole genome shotgun (WGS) entry which is preliminary data.</text>
</comment>
<dbReference type="PANTHER" id="PTHR43280">
    <property type="entry name" value="ARAC-FAMILY TRANSCRIPTIONAL REGULATOR"/>
    <property type="match status" value="1"/>
</dbReference>
<name>A0ABM9BQW0_9BACL</name>
<dbReference type="Gene3D" id="1.10.10.60">
    <property type="entry name" value="Homeodomain-like"/>
    <property type="match status" value="2"/>
</dbReference>
<dbReference type="InterPro" id="IPR009057">
    <property type="entry name" value="Homeodomain-like_sf"/>
</dbReference>
<evidence type="ECO:0000256" key="3">
    <source>
        <dbReference type="ARBA" id="ARBA00023163"/>
    </source>
</evidence>
<keyword evidence="3" id="KW-0804">Transcription</keyword>
<accession>A0ABM9BQW0</accession>
<evidence type="ECO:0000256" key="1">
    <source>
        <dbReference type="ARBA" id="ARBA00023015"/>
    </source>
</evidence>
<sequence>MHNKDIFLEKVRLLYQYKETYAMLNEALTVIQGSQAVFKVHYWGVNPCLYDNQPHKHSFFEICYILDGDGLYSEEDMVYPLRAGTLFCSKPGITHQIRTEKGLNILYIAFELDETLCDDAMREAFNGLALHGDAVLYEADDVPTVQLWRSLLIREGHGSLPYTAIHSVAYALLVSFPAIFGRQSKMPVIRHKSTHILMRRAKLYIRDNLSQALQLKDVASYLSVSERHLSRLFSEGIHESFTNFIRSERIRQAAHLLLSSDLPIKEIAEMTGFSSVHYFTRTFLLEKKVPPGRFRQKEKR</sequence>
<dbReference type="SUPFAM" id="SSF46689">
    <property type="entry name" value="Homeodomain-like"/>
    <property type="match status" value="2"/>
</dbReference>
<dbReference type="InterPro" id="IPR018062">
    <property type="entry name" value="HTH_AraC-typ_CS"/>
</dbReference>
<feature type="domain" description="HTH araC/xylS-type" evidence="4">
    <location>
        <begin position="199"/>
        <end position="297"/>
    </location>
</feature>
<proteinExistence type="predicted"/>
<dbReference type="Proteomes" id="UP000838821">
    <property type="component" value="Unassembled WGS sequence"/>
</dbReference>
<organism evidence="5 6">
    <name type="scientific">Paenibacillus allorhizoplanae</name>
    <dbReference type="NCBI Taxonomy" id="2905648"/>
    <lineage>
        <taxon>Bacteria</taxon>
        <taxon>Bacillati</taxon>
        <taxon>Bacillota</taxon>
        <taxon>Bacilli</taxon>
        <taxon>Bacillales</taxon>
        <taxon>Paenibacillaceae</taxon>
        <taxon>Paenibacillus</taxon>
    </lineage>
</organism>
<dbReference type="PANTHER" id="PTHR43280:SF28">
    <property type="entry name" value="HTH-TYPE TRANSCRIPTIONAL ACTIVATOR RHAS"/>
    <property type="match status" value="1"/>
</dbReference>
<evidence type="ECO:0000313" key="5">
    <source>
        <dbReference type="EMBL" id="CAH1191594.1"/>
    </source>
</evidence>
<dbReference type="InterPro" id="IPR014710">
    <property type="entry name" value="RmlC-like_jellyroll"/>
</dbReference>
<dbReference type="Pfam" id="PF02311">
    <property type="entry name" value="AraC_binding"/>
    <property type="match status" value="1"/>
</dbReference>
<dbReference type="SMART" id="SM00342">
    <property type="entry name" value="HTH_ARAC"/>
    <property type="match status" value="1"/>
</dbReference>
<keyword evidence="6" id="KW-1185">Reference proteome</keyword>
<keyword evidence="2" id="KW-0238">DNA-binding</keyword>
<dbReference type="EMBL" id="CAKMMW010000001">
    <property type="protein sequence ID" value="CAH1191594.1"/>
    <property type="molecule type" value="Genomic_DNA"/>
</dbReference>
<dbReference type="PROSITE" id="PS01124">
    <property type="entry name" value="HTH_ARAC_FAMILY_2"/>
    <property type="match status" value="1"/>
</dbReference>
<dbReference type="PROSITE" id="PS00041">
    <property type="entry name" value="HTH_ARAC_FAMILY_1"/>
    <property type="match status" value="1"/>
</dbReference>
<dbReference type="Gene3D" id="2.60.120.10">
    <property type="entry name" value="Jelly Rolls"/>
    <property type="match status" value="1"/>
</dbReference>
<dbReference type="InterPro" id="IPR011051">
    <property type="entry name" value="RmlC_Cupin_sf"/>
</dbReference>
<keyword evidence="1" id="KW-0805">Transcription regulation</keyword>
<dbReference type="SUPFAM" id="SSF51182">
    <property type="entry name" value="RmlC-like cupins"/>
    <property type="match status" value="1"/>
</dbReference>
<gene>
    <name evidence="5" type="primary">rhaR_3</name>
    <name evidence="5" type="ORF">PAECIP111891_00036</name>
</gene>
<dbReference type="InterPro" id="IPR003313">
    <property type="entry name" value="AraC-bd"/>
</dbReference>
<protein>
    <submittedName>
        <fullName evidence="5">HTH-type transcriptional activator RhaR</fullName>
    </submittedName>
</protein>
<dbReference type="InterPro" id="IPR018060">
    <property type="entry name" value="HTH_AraC"/>
</dbReference>
<reference evidence="5" key="1">
    <citation type="submission" date="2022-01" db="EMBL/GenBank/DDBJ databases">
        <authorList>
            <person name="Criscuolo A."/>
        </authorList>
    </citation>
    <scope>NUCLEOTIDE SEQUENCE</scope>
    <source>
        <strain evidence="5">CIP111891</strain>
    </source>
</reference>
<evidence type="ECO:0000313" key="6">
    <source>
        <dbReference type="Proteomes" id="UP000838821"/>
    </source>
</evidence>